<dbReference type="GO" id="GO:0016757">
    <property type="term" value="F:glycosyltransferase activity"/>
    <property type="evidence" value="ECO:0007669"/>
    <property type="project" value="InterPro"/>
</dbReference>
<evidence type="ECO:0000313" key="3">
    <source>
        <dbReference type="Proteomes" id="UP000178344"/>
    </source>
</evidence>
<dbReference type="SUPFAM" id="SSF53756">
    <property type="entry name" value="UDP-Glycosyltransferase/glycogen phosphorylase"/>
    <property type="match status" value="1"/>
</dbReference>
<sequence length="525" mass="60113">MKKNPNLLYLVIGATHPEVLRRSGEEYRNFLILKINKLGLGDSVRFYNHFLNLPTLLQFLRATDIYLATSLDPNQAVSGTLSYALGVGRPVIATAFAQAREQVSEREGVLVGFRDAPAIRSALLDLLLDPEDRVRKGKEAYFRTRSMTWPNVAIGYARLFSTHIRQLRNEEQNLPPLNLNHLSKLTDSFGMIQFSRLTEPDPTSGYTVDDNARALAATVWYWEQNPKEQVLKLIDKYLKFLKYTRTPSGYFANYVNADRSFNVQANTVESPEDSSARALYALALTASSRGLPQGFRTKARQIFEQSFGNTPRFTFLRASAMYLKSLCVFLRLPMPARVSQRVRSQIKQQADFLLKCFQKSATRNWPWFEKKLTYSNAVLPEALVWAYEATRTEKYLEIAKRAMDFLLSETIRDNMYLPIGQDGWYERGEKRTYFDQQPEEAAAMVQALRKFNIITGDNRYRKLMYRVFAWFLGDNLLNQTVYDRTTGGCYDGLGKKEVNLNQGAESTVSYLLARLSLPQSKIPPS</sequence>
<name>A0A1F6CEC5_9BACT</name>
<evidence type="ECO:0000259" key="1">
    <source>
        <dbReference type="Pfam" id="PF00534"/>
    </source>
</evidence>
<dbReference type="PANTHER" id="PTHR12526:SF572">
    <property type="entry name" value="BLL5144 PROTEIN"/>
    <property type="match status" value="1"/>
</dbReference>
<dbReference type="InterPro" id="IPR001296">
    <property type="entry name" value="Glyco_trans_1"/>
</dbReference>
<proteinExistence type="predicted"/>
<dbReference type="InterPro" id="IPR008928">
    <property type="entry name" value="6-hairpin_glycosidase_sf"/>
</dbReference>
<dbReference type="Gene3D" id="1.50.10.20">
    <property type="match status" value="1"/>
</dbReference>
<protein>
    <recommendedName>
        <fullName evidence="1">Glycosyl transferase family 1 domain-containing protein</fullName>
    </recommendedName>
</protein>
<comment type="caution">
    <text evidence="2">The sequence shown here is derived from an EMBL/GenBank/DDBJ whole genome shotgun (WGS) entry which is preliminary data.</text>
</comment>
<organism evidence="2 3">
    <name type="scientific">Candidatus Kaiserbacteria bacterium RIFCSPHIGHO2_01_FULL_49_13</name>
    <dbReference type="NCBI Taxonomy" id="1798477"/>
    <lineage>
        <taxon>Bacteria</taxon>
        <taxon>Candidatus Kaiseribacteriota</taxon>
    </lineage>
</organism>
<dbReference type="PANTHER" id="PTHR12526">
    <property type="entry name" value="GLYCOSYLTRANSFERASE"/>
    <property type="match status" value="1"/>
</dbReference>
<dbReference type="GO" id="GO:0005975">
    <property type="term" value="P:carbohydrate metabolic process"/>
    <property type="evidence" value="ECO:0007669"/>
    <property type="project" value="InterPro"/>
</dbReference>
<accession>A0A1F6CEC5</accession>
<dbReference type="Proteomes" id="UP000178344">
    <property type="component" value="Unassembled WGS sequence"/>
</dbReference>
<dbReference type="AlphaFoldDB" id="A0A1F6CEC5"/>
<feature type="domain" description="Glycosyl transferase family 1" evidence="1">
    <location>
        <begin position="3"/>
        <end position="141"/>
    </location>
</feature>
<dbReference type="Pfam" id="PF00534">
    <property type="entry name" value="Glycos_transf_1"/>
    <property type="match status" value="1"/>
</dbReference>
<dbReference type="EMBL" id="MFKQ01000008">
    <property type="protein sequence ID" value="OGG47519.1"/>
    <property type="molecule type" value="Genomic_DNA"/>
</dbReference>
<evidence type="ECO:0000313" key="2">
    <source>
        <dbReference type="EMBL" id="OGG47519.1"/>
    </source>
</evidence>
<dbReference type="SUPFAM" id="SSF48208">
    <property type="entry name" value="Six-hairpin glycosidases"/>
    <property type="match status" value="1"/>
</dbReference>
<reference evidence="2 3" key="1">
    <citation type="journal article" date="2016" name="Nat. Commun.">
        <title>Thousands of microbial genomes shed light on interconnected biogeochemical processes in an aquifer system.</title>
        <authorList>
            <person name="Anantharaman K."/>
            <person name="Brown C.T."/>
            <person name="Hug L.A."/>
            <person name="Sharon I."/>
            <person name="Castelle C.J."/>
            <person name="Probst A.J."/>
            <person name="Thomas B.C."/>
            <person name="Singh A."/>
            <person name="Wilkins M.J."/>
            <person name="Karaoz U."/>
            <person name="Brodie E.L."/>
            <person name="Williams K.H."/>
            <person name="Hubbard S.S."/>
            <person name="Banfield J.F."/>
        </authorList>
    </citation>
    <scope>NUCLEOTIDE SEQUENCE [LARGE SCALE GENOMIC DNA]</scope>
</reference>
<gene>
    <name evidence="2" type="ORF">A2671_02005</name>
</gene>
<dbReference type="Gene3D" id="3.40.50.2000">
    <property type="entry name" value="Glycogen Phosphorylase B"/>
    <property type="match status" value="1"/>
</dbReference>